<dbReference type="EMBL" id="BQNB010017016">
    <property type="protein sequence ID" value="GJT58394.1"/>
    <property type="molecule type" value="Genomic_DNA"/>
</dbReference>
<accession>A0ABQ5F5F7</accession>
<evidence type="ECO:0000313" key="2">
    <source>
        <dbReference type="Proteomes" id="UP001151760"/>
    </source>
</evidence>
<name>A0ABQ5F5F7_9ASTR</name>
<dbReference type="PANTHER" id="PTHR33116:SF76">
    <property type="entry name" value="DUF4283 DOMAIN-CONTAINING PROTEIN"/>
    <property type="match status" value="1"/>
</dbReference>
<gene>
    <name evidence="1" type="ORF">Tco_1001927</name>
</gene>
<proteinExistence type="predicted"/>
<comment type="caution">
    <text evidence="1">The sequence shown here is derived from an EMBL/GenBank/DDBJ whole genome shotgun (WGS) entry which is preliminary data.</text>
</comment>
<sequence>MRGFLWCQGGMGRGKAKVSWDVVCLPKDEGALGIRRLDLFNKALMTSHIWKLLYMKDSLWVKWIHMYKIQDHNFWEIPCRGNMTWGWRKILQLRPLIRKFIRYKVSDGSRVSLWYDQWCRLSPLDMYRDILTTFLKVRDIFHEGVLVWPQDLIARYPIINSVDGPLSLGSHDQLEWRDSMGKVKPFSVNVVWQAIRPRDAKVVLVDVIWWHVKDLAGLSNLAPSLDLIINAITHIAKRRTTRSVIAKLVVAAVAYIIWQERNSRLFKKSKRWFFPIGLVVLKERRVEGIKLSEPLHEAYGKILAFF</sequence>
<organism evidence="1 2">
    <name type="scientific">Tanacetum coccineum</name>
    <dbReference type="NCBI Taxonomy" id="301880"/>
    <lineage>
        <taxon>Eukaryota</taxon>
        <taxon>Viridiplantae</taxon>
        <taxon>Streptophyta</taxon>
        <taxon>Embryophyta</taxon>
        <taxon>Tracheophyta</taxon>
        <taxon>Spermatophyta</taxon>
        <taxon>Magnoliopsida</taxon>
        <taxon>eudicotyledons</taxon>
        <taxon>Gunneridae</taxon>
        <taxon>Pentapetalae</taxon>
        <taxon>asterids</taxon>
        <taxon>campanulids</taxon>
        <taxon>Asterales</taxon>
        <taxon>Asteraceae</taxon>
        <taxon>Asteroideae</taxon>
        <taxon>Anthemideae</taxon>
        <taxon>Anthemidinae</taxon>
        <taxon>Tanacetum</taxon>
    </lineage>
</organism>
<dbReference type="Proteomes" id="UP001151760">
    <property type="component" value="Unassembled WGS sequence"/>
</dbReference>
<dbReference type="PANTHER" id="PTHR33116">
    <property type="entry name" value="REVERSE TRANSCRIPTASE ZINC-BINDING DOMAIN-CONTAINING PROTEIN-RELATED-RELATED"/>
    <property type="match status" value="1"/>
</dbReference>
<evidence type="ECO:0000313" key="1">
    <source>
        <dbReference type="EMBL" id="GJT58394.1"/>
    </source>
</evidence>
<protein>
    <recommendedName>
        <fullName evidence="3">Reverse transcriptase zinc-binding domain-containing protein</fullName>
    </recommendedName>
</protein>
<reference evidence="1" key="1">
    <citation type="journal article" date="2022" name="Int. J. Mol. Sci.">
        <title>Draft Genome of Tanacetum Coccineum: Genomic Comparison of Closely Related Tanacetum-Family Plants.</title>
        <authorList>
            <person name="Yamashiro T."/>
            <person name="Shiraishi A."/>
            <person name="Nakayama K."/>
            <person name="Satake H."/>
        </authorList>
    </citation>
    <scope>NUCLEOTIDE SEQUENCE</scope>
</reference>
<keyword evidence="2" id="KW-1185">Reference proteome</keyword>
<evidence type="ECO:0008006" key="3">
    <source>
        <dbReference type="Google" id="ProtNLM"/>
    </source>
</evidence>
<reference evidence="1" key="2">
    <citation type="submission" date="2022-01" db="EMBL/GenBank/DDBJ databases">
        <authorList>
            <person name="Yamashiro T."/>
            <person name="Shiraishi A."/>
            <person name="Satake H."/>
            <person name="Nakayama K."/>
        </authorList>
    </citation>
    <scope>NUCLEOTIDE SEQUENCE</scope>
</reference>